<dbReference type="AlphaFoldDB" id="A0A6G0X2C5"/>
<comment type="caution">
    <text evidence="1">The sequence shown here is derived from an EMBL/GenBank/DDBJ whole genome shotgun (WGS) entry which is preliminary data.</text>
</comment>
<organism evidence="1 2">
    <name type="scientific">Aphanomyces euteiches</name>
    <dbReference type="NCBI Taxonomy" id="100861"/>
    <lineage>
        <taxon>Eukaryota</taxon>
        <taxon>Sar</taxon>
        <taxon>Stramenopiles</taxon>
        <taxon>Oomycota</taxon>
        <taxon>Saprolegniomycetes</taxon>
        <taxon>Saprolegniales</taxon>
        <taxon>Verrucalvaceae</taxon>
        <taxon>Aphanomyces</taxon>
    </lineage>
</organism>
<keyword evidence="2" id="KW-1185">Reference proteome</keyword>
<sequence>MASHFRKSSIFSQFTHLLQLNHAHFSNHGVIASSSIFCCVLALAGGASEDNGGTEESIVKNLSLQNDQISFASIVIALTETPNSVDAIWDLVVCMDGPSIQATHDKAMTRKCIM</sequence>
<evidence type="ECO:0000313" key="1">
    <source>
        <dbReference type="EMBL" id="KAF0734050.1"/>
    </source>
</evidence>
<name>A0A6G0X2C5_9STRA</name>
<proteinExistence type="predicted"/>
<reference evidence="1 2" key="1">
    <citation type="submission" date="2019-07" db="EMBL/GenBank/DDBJ databases">
        <title>Genomics analysis of Aphanomyces spp. identifies a new class of oomycete effector associated with host adaptation.</title>
        <authorList>
            <person name="Gaulin E."/>
        </authorList>
    </citation>
    <scope>NUCLEOTIDE SEQUENCE [LARGE SCALE GENOMIC DNA]</scope>
    <source>
        <strain evidence="1 2">ATCC 201684</strain>
    </source>
</reference>
<evidence type="ECO:0000313" key="2">
    <source>
        <dbReference type="Proteomes" id="UP000481153"/>
    </source>
</evidence>
<accession>A0A6G0X2C5</accession>
<gene>
    <name evidence="1" type="ORF">Ae201684_009222</name>
</gene>
<protein>
    <submittedName>
        <fullName evidence="1">Uncharacterized protein</fullName>
    </submittedName>
</protein>
<dbReference type="Proteomes" id="UP000481153">
    <property type="component" value="Unassembled WGS sequence"/>
</dbReference>
<dbReference type="EMBL" id="VJMJ01000118">
    <property type="protein sequence ID" value="KAF0734050.1"/>
    <property type="molecule type" value="Genomic_DNA"/>
</dbReference>